<protein>
    <submittedName>
        <fullName evidence="2">Uncharacterized protein</fullName>
    </submittedName>
</protein>
<proteinExistence type="predicted"/>
<comment type="caution">
    <text evidence="2">The sequence shown here is derived from an EMBL/GenBank/DDBJ whole genome shotgun (WGS) entry which is preliminary data.</text>
</comment>
<dbReference type="EMBL" id="BLXT01004727">
    <property type="protein sequence ID" value="GFO17070.1"/>
    <property type="molecule type" value="Genomic_DNA"/>
</dbReference>
<evidence type="ECO:0000256" key="1">
    <source>
        <dbReference type="SAM" id="MobiDB-lite"/>
    </source>
</evidence>
<sequence length="87" mass="9871">MALSISPDKRRAVRKTESILSTTRTMPPARRRWEPPSSASGVVVVQWLAKQARDMQEPFSMFEPIINVLAKQGPGSLRSPFLWQLHL</sequence>
<dbReference type="AlphaFoldDB" id="A0AAV4BDA2"/>
<reference evidence="2 3" key="1">
    <citation type="journal article" date="2021" name="Elife">
        <title>Chloroplast acquisition without the gene transfer in kleptoplastic sea slugs, Plakobranchus ocellatus.</title>
        <authorList>
            <person name="Maeda T."/>
            <person name="Takahashi S."/>
            <person name="Yoshida T."/>
            <person name="Shimamura S."/>
            <person name="Takaki Y."/>
            <person name="Nagai Y."/>
            <person name="Toyoda A."/>
            <person name="Suzuki Y."/>
            <person name="Arimoto A."/>
            <person name="Ishii H."/>
            <person name="Satoh N."/>
            <person name="Nishiyama T."/>
            <person name="Hasebe M."/>
            <person name="Maruyama T."/>
            <person name="Minagawa J."/>
            <person name="Obokata J."/>
            <person name="Shigenobu S."/>
        </authorList>
    </citation>
    <scope>NUCLEOTIDE SEQUENCE [LARGE SCALE GENOMIC DNA]</scope>
</reference>
<gene>
    <name evidence="2" type="ORF">PoB_004357500</name>
</gene>
<accession>A0AAV4BDA2</accession>
<feature type="compositionally biased region" description="Basic and acidic residues" evidence="1">
    <location>
        <begin position="7"/>
        <end position="17"/>
    </location>
</feature>
<evidence type="ECO:0000313" key="3">
    <source>
        <dbReference type="Proteomes" id="UP000735302"/>
    </source>
</evidence>
<keyword evidence="3" id="KW-1185">Reference proteome</keyword>
<evidence type="ECO:0000313" key="2">
    <source>
        <dbReference type="EMBL" id="GFO17070.1"/>
    </source>
</evidence>
<dbReference type="Proteomes" id="UP000735302">
    <property type="component" value="Unassembled WGS sequence"/>
</dbReference>
<feature type="region of interest" description="Disordered" evidence="1">
    <location>
        <begin position="1"/>
        <end position="36"/>
    </location>
</feature>
<organism evidence="2 3">
    <name type="scientific">Plakobranchus ocellatus</name>
    <dbReference type="NCBI Taxonomy" id="259542"/>
    <lineage>
        <taxon>Eukaryota</taxon>
        <taxon>Metazoa</taxon>
        <taxon>Spiralia</taxon>
        <taxon>Lophotrochozoa</taxon>
        <taxon>Mollusca</taxon>
        <taxon>Gastropoda</taxon>
        <taxon>Heterobranchia</taxon>
        <taxon>Euthyneura</taxon>
        <taxon>Panpulmonata</taxon>
        <taxon>Sacoglossa</taxon>
        <taxon>Placobranchoidea</taxon>
        <taxon>Plakobranchidae</taxon>
        <taxon>Plakobranchus</taxon>
    </lineage>
</organism>
<name>A0AAV4BDA2_9GAST</name>